<dbReference type="PROSITE" id="PS50916">
    <property type="entry name" value="RABBD"/>
    <property type="match status" value="1"/>
</dbReference>
<dbReference type="Proteomes" id="UP001046870">
    <property type="component" value="Chromosome 6"/>
</dbReference>
<dbReference type="GO" id="GO:0017158">
    <property type="term" value="P:regulation of calcium ion-dependent exocytosis"/>
    <property type="evidence" value="ECO:0007669"/>
    <property type="project" value="TreeGrafter"/>
</dbReference>
<evidence type="ECO:0000259" key="4">
    <source>
        <dbReference type="PROSITE" id="PS50916"/>
    </source>
</evidence>
<dbReference type="PANTHER" id="PTHR45729:SF3">
    <property type="entry name" value="RABPHILIN-3A"/>
    <property type="match status" value="1"/>
</dbReference>
<feature type="domain" description="RabBD" evidence="4">
    <location>
        <begin position="77"/>
        <end position="181"/>
    </location>
</feature>
<dbReference type="InterPro" id="IPR010911">
    <property type="entry name" value="Rab_BD"/>
</dbReference>
<comment type="subcellular location">
    <subcellularLocation>
        <location evidence="1">Cytoplasmic vesicle</location>
        <location evidence="1">Secretory vesicle membrane</location>
    </subcellularLocation>
</comment>
<dbReference type="InterPro" id="IPR013083">
    <property type="entry name" value="Znf_RING/FYVE/PHD"/>
</dbReference>
<evidence type="ECO:0000256" key="1">
    <source>
        <dbReference type="ARBA" id="ARBA00004250"/>
    </source>
</evidence>
<dbReference type="GO" id="GO:0006886">
    <property type="term" value="P:intracellular protein transport"/>
    <property type="evidence" value="ECO:0007669"/>
    <property type="project" value="InterPro"/>
</dbReference>
<dbReference type="Gene3D" id="3.30.40.10">
    <property type="entry name" value="Zinc/RING finger domain, C3HC4 (zinc finger)"/>
    <property type="match status" value="1"/>
</dbReference>
<gene>
    <name evidence="5" type="ORF">MATL_G00084720</name>
</gene>
<dbReference type="OrthoDB" id="8959020at2759"/>
<dbReference type="GO" id="GO:0045211">
    <property type="term" value="C:postsynaptic membrane"/>
    <property type="evidence" value="ECO:0007669"/>
    <property type="project" value="TreeGrafter"/>
</dbReference>
<keyword evidence="2" id="KW-0479">Metal-binding</keyword>
<feature type="region of interest" description="Disordered" evidence="3">
    <location>
        <begin position="157"/>
        <end position="181"/>
    </location>
</feature>
<dbReference type="SUPFAM" id="SSF57903">
    <property type="entry name" value="FYVE/PHD zinc finger"/>
    <property type="match status" value="1"/>
</dbReference>
<dbReference type="GO" id="GO:0043005">
    <property type="term" value="C:neuron projection"/>
    <property type="evidence" value="ECO:0007669"/>
    <property type="project" value="TreeGrafter"/>
</dbReference>
<evidence type="ECO:0000256" key="3">
    <source>
        <dbReference type="SAM" id="MobiDB-lite"/>
    </source>
</evidence>
<evidence type="ECO:0000313" key="5">
    <source>
        <dbReference type="EMBL" id="KAG7476613.1"/>
    </source>
</evidence>
<name>A0A9D3Q565_MEGAT</name>
<dbReference type="InterPro" id="IPR011011">
    <property type="entry name" value="Znf_FYVE_PHD"/>
</dbReference>
<comment type="caution">
    <text evidence="5">The sequence shown here is derived from an EMBL/GenBank/DDBJ whole genome shotgun (WGS) entry which is preliminary data.</text>
</comment>
<evidence type="ECO:0000313" key="6">
    <source>
        <dbReference type="Proteomes" id="UP001046870"/>
    </source>
</evidence>
<dbReference type="GO" id="GO:0061669">
    <property type="term" value="P:spontaneous neurotransmitter secretion"/>
    <property type="evidence" value="ECO:0007669"/>
    <property type="project" value="TreeGrafter"/>
</dbReference>
<proteinExistence type="predicted"/>
<dbReference type="PANTHER" id="PTHR45729">
    <property type="entry name" value="RABPHILIN, ISOFORM A"/>
    <property type="match status" value="1"/>
</dbReference>
<dbReference type="GO" id="GO:0031267">
    <property type="term" value="F:small GTPase binding"/>
    <property type="evidence" value="ECO:0007669"/>
    <property type="project" value="InterPro"/>
</dbReference>
<dbReference type="GO" id="GO:0006887">
    <property type="term" value="P:exocytosis"/>
    <property type="evidence" value="ECO:0007669"/>
    <property type="project" value="TreeGrafter"/>
</dbReference>
<accession>A0A9D3Q565</accession>
<reference evidence="5" key="1">
    <citation type="submission" date="2021-01" db="EMBL/GenBank/DDBJ databases">
        <authorList>
            <person name="Zahm M."/>
            <person name="Roques C."/>
            <person name="Cabau C."/>
            <person name="Klopp C."/>
            <person name="Donnadieu C."/>
            <person name="Jouanno E."/>
            <person name="Lampietro C."/>
            <person name="Louis A."/>
            <person name="Herpin A."/>
            <person name="Echchiki A."/>
            <person name="Berthelot C."/>
            <person name="Parey E."/>
            <person name="Roest-Crollius H."/>
            <person name="Braasch I."/>
            <person name="Postlethwait J."/>
            <person name="Bobe J."/>
            <person name="Montfort J."/>
            <person name="Bouchez O."/>
            <person name="Begum T."/>
            <person name="Mejri S."/>
            <person name="Adams A."/>
            <person name="Chen W.-J."/>
            <person name="Guiguen Y."/>
        </authorList>
    </citation>
    <scope>NUCLEOTIDE SEQUENCE</scope>
    <source>
        <strain evidence="5">YG-15Mar2019-1</strain>
        <tissue evidence="5">Brain</tissue>
    </source>
</reference>
<dbReference type="EMBL" id="JAFDVH010000006">
    <property type="protein sequence ID" value="KAG7476613.1"/>
    <property type="molecule type" value="Genomic_DNA"/>
</dbReference>
<organism evidence="5 6">
    <name type="scientific">Megalops atlanticus</name>
    <name type="common">Tarpon</name>
    <name type="synonym">Clupea gigantea</name>
    <dbReference type="NCBI Taxonomy" id="7932"/>
    <lineage>
        <taxon>Eukaryota</taxon>
        <taxon>Metazoa</taxon>
        <taxon>Chordata</taxon>
        <taxon>Craniata</taxon>
        <taxon>Vertebrata</taxon>
        <taxon>Euteleostomi</taxon>
        <taxon>Actinopterygii</taxon>
        <taxon>Neopterygii</taxon>
        <taxon>Teleostei</taxon>
        <taxon>Elopiformes</taxon>
        <taxon>Megalopidae</taxon>
        <taxon>Megalops</taxon>
    </lineage>
</organism>
<dbReference type="InterPro" id="IPR043566">
    <property type="entry name" value="Rabphilin/DOC2/Noc2"/>
</dbReference>
<dbReference type="Pfam" id="PF02318">
    <property type="entry name" value="FYVE_2"/>
    <property type="match status" value="1"/>
</dbReference>
<feature type="compositionally biased region" description="Basic and acidic residues" evidence="3">
    <location>
        <begin position="55"/>
        <end position="65"/>
    </location>
</feature>
<evidence type="ECO:0000256" key="2">
    <source>
        <dbReference type="ARBA" id="ARBA00022723"/>
    </source>
</evidence>
<dbReference type="InterPro" id="IPR041282">
    <property type="entry name" value="FYVE_2"/>
</dbReference>
<dbReference type="GO" id="GO:0098850">
    <property type="term" value="C:extrinsic component of synaptic vesicle membrane"/>
    <property type="evidence" value="ECO:0007669"/>
    <property type="project" value="TreeGrafter"/>
</dbReference>
<dbReference type="GO" id="GO:0046872">
    <property type="term" value="F:metal ion binding"/>
    <property type="evidence" value="ECO:0007669"/>
    <property type="project" value="UniProtKB-KW"/>
</dbReference>
<dbReference type="AlphaFoldDB" id="A0A9D3Q565"/>
<sequence>MTVVIVDTPLQAKPLRFTLAPLRPRSPASDLPEAAMTDTVMSGNSDRWAGPGDRQMARHGTDKDQSGWAMHPGQGDCLPGADLTDEEKEIINSVIARAEKMEAMEQERIGRLVNQLDDMKKTARGRRRVPVPSVRGAVRRAWGQLCGVRRVQEGGAPAWADWANERPGAARDANPAEQKVI</sequence>
<feature type="region of interest" description="Disordered" evidence="3">
    <location>
        <begin position="41"/>
        <end position="71"/>
    </location>
</feature>
<protein>
    <recommendedName>
        <fullName evidence="4">RabBD domain-containing protein</fullName>
    </recommendedName>
</protein>
<keyword evidence="6" id="KW-1185">Reference proteome</keyword>